<dbReference type="InterPro" id="IPR023485">
    <property type="entry name" value="Ptyr_pPase"/>
</dbReference>
<feature type="domain" description="Phosphotyrosine protein phosphatase I" evidence="1">
    <location>
        <begin position="5"/>
        <end position="143"/>
    </location>
</feature>
<name>A0A1J5S0J0_9ZZZZ</name>
<dbReference type="AlphaFoldDB" id="A0A1J5S0J0"/>
<evidence type="ECO:0000313" key="2">
    <source>
        <dbReference type="EMBL" id="OIQ93853.1"/>
    </source>
</evidence>
<proteinExistence type="predicted"/>
<accession>A0A1J5S0J0</accession>
<dbReference type="SUPFAM" id="SSF52788">
    <property type="entry name" value="Phosphotyrosine protein phosphatases I"/>
    <property type="match status" value="1"/>
</dbReference>
<organism evidence="2">
    <name type="scientific">mine drainage metagenome</name>
    <dbReference type="NCBI Taxonomy" id="410659"/>
    <lineage>
        <taxon>unclassified sequences</taxon>
        <taxon>metagenomes</taxon>
        <taxon>ecological metagenomes</taxon>
    </lineage>
</organism>
<dbReference type="SMART" id="SM00226">
    <property type="entry name" value="LMWPc"/>
    <property type="match status" value="1"/>
</dbReference>
<reference evidence="2" key="1">
    <citation type="submission" date="2016-10" db="EMBL/GenBank/DDBJ databases">
        <title>Sequence of Gallionella enrichment culture.</title>
        <authorList>
            <person name="Poehlein A."/>
            <person name="Muehling M."/>
            <person name="Daniel R."/>
        </authorList>
    </citation>
    <scope>NUCLEOTIDE SEQUENCE</scope>
</reference>
<dbReference type="InterPro" id="IPR036196">
    <property type="entry name" value="Ptyr_pPase_sf"/>
</dbReference>
<dbReference type="EMBL" id="MLJW01000199">
    <property type="protein sequence ID" value="OIQ93853.1"/>
    <property type="molecule type" value="Genomic_DNA"/>
</dbReference>
<dbReference type="Gene3D" id="3.40.50.2300">
    <property type="match status" value="1"/>
</dbReference>
<sequence length="163" mass="17900">MSGIRNVLFLCDEDCDSGLMAQAILAREGAGRFRAYQAGLHPQDGMHPLVEGLLRKLNHGTAELSTAPLRTYWSPQAPVMDFLFTLSESLREQTPPRLPGPPLTAHWGVPELTFSGKSDAERALAVAETYRMLSNRIGIFVNLPMTALDRLSLQRRLGEIGAA</sequence>
<comment type="caution">
    <text evidence="2">The sequence shown here is derived from an EMBL/GenBank/DDBJ whole genome shotgun (WGS) entry which is preliminary data.</text>
</comment>
<protein>
    <recommendedName>
        <fullName evidence="1">Phosphotyrosine protein phosphatase I domain-containing protein</fullName>
    </recommendedName>
</protein>
<evidence type="ECO:0000259" key="1">
    <source>
        <dbReference type="SMART" id="SM00226"/>
    </source>
</evidence>
<gene>
    <name evidence="2" type="ORF">GALL_242360</name>
</gene>